<evidence type="ECO:0000313" key="7">
    <source>
        <dbReference type="Proteomes" id="UP001597260"/>
    </source>
</evidence>
<protein>
    <submittedName>
        <fullName evidence="6">ABC transporter ATP-binding protein</fullName>
    </submittedName>
</protein>
<comment type="similarity">
    <text evidence="1">Belongs to the ABC transporter superfamily.</text>
</comment>
<evidence type="ECO:0000313" key="6">
    <source>
        <dbReference type="EMBL" id="MFD1323016.1"/>
    </source>
</evidence>
<dbReference type="SUPFAM" id="SSF52540">
    <property type="entry name" value="P-loop containing nucleoside triphosphate hydrolases"/>
    <property type="match status" value="1"/>
</dbReference>
<dbReference type="GO" id="GO:0005524">
    <property type="term" value="F:ATP binding"/>
    <property type="evidence" value="ECO:0007669"/>
    <property type="project" value="UniProtKB-KW"/>
</dbReference>
<name>A0ABW3YH69_9ACTN</name>
<dbReference type="PANTHER" id="PTHR43335">
    <property type="entry name" value="ABC TRANSPORTER, ATP-BINDING PROTEIN"/>
    <property type="match status" value="1"/>
</dbReference>
<evidence type="ECO:0000256" key="1">
    <source>
        <dbReference type="ARBA" id="ARBA00005417"/>
    </source>
</evidence>
<evidence type="ECO:0000256" key="4">
    <source>
        <dbReference type="ARBA" id="ARBA00022840"/>
    </source>
</evidence>
<dbReference type="Proteomes" id="UP001597260">
    <property type="component" value="Unassembled WGS sequence"/>
</dbReference>
<sequence>MTDVELSGVSRWYGNVVAVNDVTMSLGAGVTGLLGPNGAGKTTLLHMMAGFLAPSRGSVTVGGTPAWRNPAVYRQLGLVSEREAVHTFLTAYEFVLASAKLHRLPDPAAAAKRAIELVEMTDAQDRRIGTYSKGMRQRTRVAAALVHDPEVLLLDEPFNGMDPRQRLHMMDLLHRLGAQGRTILFSSHILEEVEQVSGTVQVIVAGRLAASGDFRTIRRLMTNRPHVFAVQSTDDRRLAVALIGEPSVTGVEIDRSGLTVRAGDYGSFTRALPKIALASGIRVRRLLPSDESLESVFSYLVEA</sequence>
<dbReference type="InterPro" id="IPR027417">
    <property type="entry name" value="P-loop_NTPase"/>
</dbReference>
<dbReference type="InterPro" id="IPR003593">
    <property type="entry name" value="AAA+_ATPase"/>
</dbReference>
<gene>
    <name evidence="6" type="ORF">ACFQ4H_18145</name>
</gene>
<evidence type="ECO:0000259" key="5">
    <source>
        <dbReference type="PROSITE" id="PS50893"/>
    </source>
</evidence>
<dbReference type="PANTHER" id="PTHR43335:SF11">
    <property type="entry name" value="ABC TRANSPORTER RELATED"/>
    <property type="match status" value="1"/>
</dbReference>
<accession>A0ABW3YH69</accession>
<dbReference type="Gene3D" id="3.40.50.300">
    <property type="entry name" value="P-loop containing nucleotide triphosphate hydrolases"/>
    <property type="match status" value="1"/>
</dbReference>
<dbReference type="SMART" id="SM00382">
    <property type="entry name" value="AAA"/>
    <property type="match status" value="1"/>
</dbReference>
<dbReference type="EMBL" id="JBHTMP010000026">
    <property type="protein sequence ID" value="MFD1323016.1"/>
    <property type="molecule type" value="Genomic_DNA"/>
</dbReference>
<evidence type="ECO:0000256" key="3">
    <source>
        <dbReference type="ARBA" id="ARBA00022741"/>
    </source>
</evidence>
<dbReference type="CDD" id="cd03230">
    <property type="entry name" value="ABC_DR_subfamily_A"/>
    <property type="match status" value="1"/>
</dbReference>
<feature type="domain" description="ABC transporter" evidence="5">
    <location>
        <begin position="4"/>
        <end position="230"/>
    </location>
</feature>
<reference evidence="7" key="1">
    <citation type="journal article" date="2019" name="Int. J. Syst. Evol. Microbiol.">
        <title>The Global Catalogue of Microorganisms (GCM) 10K type strain sequencing project: providing services to taxonomists for standard genome sequencing and annotation.</title>
        <authorList>
            <consortium name="The Broad Institute Genomics Platform"/>
            <consortium name="The Broad Institute Genome Sequencing Center for Infectious Disease"/>
            <person name="Wu L."/>
            <person name="Ma J."/>
        </authorList>
    </citation>
    <scope>NUCLEOTIDE SEQUENCE [LARGE SCALE GENOMIC DNA]</scope>
    <source>
        <strain evidence="7">JCM 31037</strain>
    </source>
</reference>
<dbReference type="InterPro" id="IPR003439">
    <property type="entry name" value="ABC_transporter-like_ATP-bd"/>
</dbReference>
<keyword evidence="2" id="KW-0813">Transport</keyword>
<keyword evidence="7" id="KW-1185">Reference proteome</keyword>
<dbReference type="PROSITE" id="PS50893">
    <property type="entry name" value="ABC_TRANSPORTER_2"/>
    <property type="match status" value="1"/>
</dbReference>
<keyword evidence="3" id="KW-0547">Nucleotide-binding</keyword>
<organism evidence="6 7">
    <name type="scientific">Micromonospora sonneratiae</name>
    <dbReference type="NCBI Taxonomy" id="1184706"/>
    <lineage>
        <taxon>Bacteria</taxon>
        <taxon>Bacillati</taxon>
        <taxon>Actinomycetota</taxon>
        <taxon>Actinomycetes</taxon>
        <taxon>Micromonosporales</taxon>
        <taxon>Micromonosporaceae</taxon>
        <taxon>Micromonospora</taxon>
    </lineage>
</organism>
<evidence type="ECO:0000256" key="2">
    <source>
        <dbReference type="ARBA" id="ARBA00022448"/>
    </source>
</evidence>
<proteinExistence type="inferred from homology"/>
<dbReference type="Pfam" id="PF00005">
    <property type="entry name" value="ABC_tran"/>
    <property type="match status" value="1"/>
</dbReference>
<comment type="caution">
    <text evidence="6">The sequence shown here is derived from an EMBL/GenBank/DDBJ whole genome shotgun (WGS) entry which is preliminary data.</text>
</comment>
<dbReference type="RefSeq" id="WP_377572164.1">
    <property type="nucleotide sequence ID" value="NZ_JBHTMP010000026.1"/>
</dbReference>
<keyword evidence="4 6" id="KW-0067">ATP-binding</keyword>